<proteinExistence type="predicted"/>
<dbReference type="GO" id="GO:0005524">
    <property type="term" value="F:ATP binding"/>
    <property type="evidence" value="ECO:0007669"/>
    <property type="project" value="UniProtKB-KW"/>
</dbReference>
<dbReference type="EMBL" id="JAELVF020000001">
    <property type="protein sequence ID" value="MBU7599429.1"/>
    <property type="molecule type" value="Genomic_DNA"/>
</dbReference>
<keyword evidence="1" id="KW-0067">ATP-binding</keyword>
<name>A0A949JIT6_9ACTN</name>
<dbReference type="Proteomes" id="UP000694501">
    <property type="component" value="Unassembled WGS sequence"/>
</dbReference>
<gene>
    <name evidence="1" type="ORF">JGS22_017850</name>
</gene>
<organism evidence="1 2">
    <name type="scientific">Streptomyces tardus</name>
    <dbReference type="NCBI Taxonomy" id="2780544"/>
    <lineage>
        <taxon>Bacteria</taxon>
        <taxon>Bacillati</taxon>
        <taxon>Actinomycetota</taxon>
        <taxon>Actinomycetes</taxon>
        <taxon>Kitasatosporales</taxon>
        <taxon>Streptomycetaceae</taxon>
        <taxon>Streptomyces</taxon>
    </lineage>
</organism>
<evidence type="ECO:0000313" key="1">
    <source>
        <dbReference type="EMBL" id="MBU7599429.1"/>
    </source>
</evidence>
<evidence type="ECO:0000313" key="2">
    <source>
        <dbReference type="Proteomes" id="UP000694501"/>
    </source>
</evidence>
<dbReference type="AlphaFoldDB" id="A0A949JIT6"/>
<keyword evidence="2" id="KW-1185">Reference proteome</keyword>
<sequence>MTNEAPGTAYEPHPHLGGRGAALRALASWRSARPGTPRVVVVTGADGSGRSRLLDGFLMLCDPEFRRRLRLDVLEPATVPPELPAPLVLDPTGQPVHRVREQLAEAYRLPAVPTADVFAQLAALDDPLPLFVPHADRAGPVRHLDEESRLVREVLIPLAVLPRTRIVVEAGRSAAAELVAALPPGEAGVIDLAEARWADPEGLVLQTLALMDTAPTDEPAPPYATDPALRRTIAEALVSRIGAGDGSRLTAELAVRSLTQLPIPVENPLDPAQLPDSLDELLNRHAAQAGVDPATVRMVLIPIALAEGGLLPAQLIFPLASAAAGRDLRAEAERCLTVLDPFLTAVVDREQGGESSASVRLTHPALARAVREGVEEEAAAVQGRIAVALLEAVPEQDWSRALPYVRDRIAAHALAAGLLPQLLTDPGLFTHADPVVLRACVEAVPADTLDAPARTYLRIAPRLTAGGGVPPRTRARLLESAFTQDGLPQHAAAVRALAA</sequence>
<keyword evidence="1" id="KW-0547">Nucleotide-binding</keyword>
<protein>
    <submittedName>
        <fullName evidence="1">ATP-binding protein</fullName>
    </submittedName>
</protein>
<dbReference type="RefSeq" id="WP_211041696.1">
    <property type="nucleotide sequence ID" value="NZ_JAELVF020000001.1"/>
</dbReference>
<accession>A0A949JIT6</accession>
<comment type="caution">
    <text evidence="1">The sequence shown here is derived from an EMBL/GenBank/DDBJ whole genome shotgun (WGS) entry which is preliminary data.</text>
</comment>
<reference evidence="1" key="1">
    <citation type="submission" date="2021-06" db="EMBL/GenBank/DDBJ databases">
        <title>Sequencing of actinobacteria type strains.</title>
        <authorList>
            <person name="Nguyen G.-S."/>
            <person name="Wentzel A."/>
        </authorList>
    </citation>
    <scope>NUCLEOTIDE SEQUENCE</scope>
    <source>
        <strain evidence="1">P38-E01</strain>
    </source>
</reference>